<evidence type="ECO:0000313" key="3">
    <source>
        <dbReference type="EMBL" id="MBG6139581.1"/>
    </source>
</evidence>
<comment type="similarity">
    <text evidence="1">Belongs to the UPF0312 family.</text>
</comment>
<gene>
    <name evidence="3" type="ORF">IW245_005775</name>
</gene>
<evidence type="ECO:0000313" key="4">
    <source>
        <dbReference type="Proteomes" id="UP000622552"/>
    </source>
</evidence>
<sequence length="193" mass="20839">MSNEAAAIVTREHNGLTIPTAGTFALDVAHSRVGFVARHMMVSKVRGSFGEFAGEVVVAENPLESSVNVTIQAASFTTNNEQRDGHVKTDEFLGIDTFPTITFVSTAVKDVDGNEFVLVGDLTIRGVTKQVELEVEFEGIAKSPWNTEVIGFSATTEIDREEFGMTFNATLETGGVLVSKKIKIEIEAEAIRA</sequence>
<accession>A0A8J7KMV7</accession>
<dbReference type="SMART" id="SM00867">
    <property type="entry name" value="YceI"/>
    <property type="match status" value="1"/>
</dbReference>
<evidence type="ECO:0000256" key="1">
    <source>
        <dbReference type="ARBA" id="ARBA00008812"/>
    </source>
</evidence>
<name>A0A8J7KMV7_9ACTN</name>
<feature type="domain" description="Lipid/polyisoprenoid-binding YceI-like" evidence="2">
    <location>
        <begin position="23"/>
        <end position="191"/>
    </location>
</feature>
<keyword evidence="4" id="KW-1185">Reference proteome</keyword>
<dbReference type="Proteomes" id="UP000622552">
    <property type="component" value="Unassembled WGS sequence"/>
</dbReference>
<dbReference type="PANTHER" id="PTHR34406:SF1">
    <property type="entry name" value="PROTEIN YCEI"/>
    <property type="match status" value="1"/>
</dbReference>
<dbReference type="Pfam" id="PF04264">
    <property type="entry name" value="YceI"/>
    <property type="match status" value="1"/>
</dbReference>
<dbReference type="SUPFAM" id="SSF101874">
    <property type="entry name" value="YceI-like"/>
    <property type="match status" value="1"/>
</dbReference>
<comment type="caution">
    <text evidence="3">The sequence shown here is derived from an EMBL/GenBank/DDBJ whole genome shotgun (WGS) entry which is preliminary data.</text>
</comment>
<organism evidence="3 4">
    <name type="scientific">Longispora fulva</name>
    <dbReference type="NCBI Taxonomy" id="619741"/>
    <lineage>
        <taxon>Bacteria</taxon>
        <taxon>Bacillati</taxon>
        <taxon>Actinomycetota</taxon>
        <taxon>Actinomycetes</taxon>
        <taxon>Micromonosporales</taxon>
        <taxon>Micromonosporaceae</taxon>
        <taxon>Longispora</taxon>
    </lineage>
</organism>
<protein>
    <submittedName>
        <fullName evidence="3">Polyisoprenoid-binding protein YceI</fullName>
    </submittedName>
</protein>
<proteinExistence type="inferred from homology"/>
<dbReference type="RefSeq" id="WP_197006222.1">
    <property type="nucleotide sequence ID" value="NZ_BONS01000008.1"/>
</dbReference>
<dbReference type="InterPro" id="IPR007372">
    <property type="entry name" value="Lipid/polyisoprenoid-bd_YceI"/>
</dbReference>
<dbReference type="EMBL" id="JADOUF010000001">
    <property type="protein sequence ID" value="MBG6139581.1"/>
    <property type="molecule type" value="Genomic_DNA"/>
</dbReference>
<reference evidence="3" key="1">
    <citation type="submission" date="2020-11" db="EMBL/GenBank/DDBJ databases">
        <title>Sequencing the genomes of 1000 actinobacteria strains.</title>
        <authorList>
            <person name="Klenk H.-P."/>
        </authorList>
    </citation>
    <scope>NUCLEOTIDE SEQUENCE</scope>
    <source>
        <strain evidence="3">DSM 45356</strain>
    </source>
</reference>
<evidence type="ECO:0000259" key="2">
    <source>
        <dbReference type="SMART" id="SM00867"/>
    </source>
</evidence>
<dbReference type="AlphaFoldDB" id="A0A8J7KMV7"/>
<dbReference type="PANTHER" id="PTHR34406">
    <property type="entry name" value="PROTEIN YCEI"/>
    <property type="match status" value="1"/>
</dbReference>
<dbReference type="InterPro" id="IPR036761">
    <property type="entry name" value="TTHA0802/YceI-like_sf"/>
</dbReference>
<dbReference type="Gene3D" id="2.40.128.110">
    <property type="entry name" value="Lipid/polyisoprenoid-binding, YceI-like"/>
    <property type="match status" value="1"/>
</dbReference>